<gene>
    <name evidence="2" type="ORF">COX47_02505</name>
</gene>
<sequence length="246" mass="27490">MGFFSVFAPPIEKEEETPQKSDRNLIIILSIISFFVLFFRTRDMGVSGLVIAIVGSLLVAGMSVMIVYFPDPDEEEPIDEIKTEVELPRLNISTYLRPGIALLIVITIVFFTYKQVNRKTVITNQEVPTPTTTIFPPVEEAVVPSPLPTLDEKILKQTPITILNGTDKIGSASAMAEFLLSKKFVVAKVADADRNDYQNLLIRFRPEEYGVVRYLVDIIQGIYPSIVREPLSTDSAQVIMILGKPQ</sequence>
<dbReference type="Gene3D" id="3.30.70.2390">
    <property type="match status" value="1"/>
</dbReference>
<evidence type="ECO:0008006" key="4">
    <source>
        <dbReference type="Google" id="ProtNLM"/>
    </source>
</evidence>
<comment type="caution">
    <text evidence="2">The sequence shown here is derived from an EMBL/GenBank/DDBJ whole genome shotgun (WGS) entry which is preliminary data.</text>
</comment>
<feature type="transmembrane region" description="Helical" evidence="1">
    <location>
        <begin position="95"/>
        <end position="113"/>
    </location>
</feature>
<dbReference type="Proteomes" id="UP000231025">
    <property type="component" value="Unassembled WGS sequence"/>
</dbReference>
<evidence type="ECO:0000313" key="2">
    <source>
        <dbReference type="EMBL" id="PIP14913.1"/>
    </source>
</evidence>
<keyword evidence="1" id="KW-1133">Transmembrane helix</keyword>
<feature type="transmembrane region" description="Helical" evidence="1">
    <location>
        <begin position="23"/>
        <end position="39"/>
    </location>
</feature>
<keyword evidence="1" id="KW-0472">Membrane</keyword>
<reference evidence="2 3" key="1">
    <citation type="submission" date="2017-09" db="EMBL/GenBank/DDBJ databases">
        <title>Depth-based differentiation of microbial function through sediment-hosted aquifers and enrichment of novel symbionts in the deep terrestrial subsurface.</title>
        <authorList>
            <person name="Probst A.J."/>
            <person name="Ladd B."/>
            <person name="Jarett J.K."/>
            <person name="Geller-Mcgrath D.E."/>
            <person name="Sieber C.M."/>
            <person name="Emerson J.B."/>
            <person name="Anantharaman K."/>
            <person name="Thomas B.C."/>
            <person name="Malmstrom R."/>
            <person name="Stieglmeier M."/>
            <person name="Klingl A."/>
            <person name="Woyke T."/>
            <person name="Ryan C.M."/>
            <person name="Banfield J.F."/>
        </authorList>
    </citation>
    <scope>NUCLEOTIDE SEQUENCE [LARGE SCALE GENOMIC DNA]</scope>
    <source>
        <strain evidence="2">CG23_combo_of_CG06-09_8_20_14_all_35_49</strain>
    </source>
</reference>
<dbReference type="AlphaFoldDB" id="A0A2G9Y861"/>
<evidence type="ECO:0000256" key="1">
    <source>
        <dbReference type="SAM" id="Phobius"/>
    </source>
</evidence>
<name>A0A2G9Y861_9BACT</name>
<evidence type="ECO:0000313" key="3">
    <source>
        <dbReference type="Proteomes" id="UP000231025"/>
    </source>
</evidence>
<feature type="transmembrane region" description="Helical" evidence="1">
    <location>
        <begin position="46"/>
        <end position="69"/>
    </location>
</feature>
<organism evidence="2 3">
    <name type="scientific">Candidatus Roizmanbacteria bacterium CG23_combo_of_CG06-09_8_20_14_all_35_49</name>
    <dbReference type="NCBI Taxonomy" id="1974863"/>
    <lineage>
        <taxon>Bacteria</taxon>
        <taxon>Candidatus Roizmaniibacteriota</taxon>
    </lineage>
</organism>
<accession>A0A2G9Y861</accession>
<keyword evidence="1" id="KW-0812">Transmembrane</keyword>
<proteinExistence type="predicted"/>
<dbReference type="EMBL" id="PCRE01000036">
    <property type="protein sequence ID" value="PIP14913.1"/>
    <property type="molecule type" value="Genomic_DNA"/>
</dbReference>
<protein>
    <recommendedName>
        <fullName evidence="4">LytR/CpsA/Psr regulator C-terminal domain-containing protein</fullName>
    </recommendedName>
</protein>